<dbReference type="GO" id="GO:0032880">
    <property type="term" value="P:regulation of protein localization"/>
    <property type="evidence" value="ECO:0007669"/>
    <property type="project" value="TreeGrafter"/>
</dbReference>
<reference evidence="10" key="1">
    <citation type="journal article" date="2023" name="Genome Biol. Evol.">
        <title>First Whole Genome Sequence and Flow Cytometry Genome Size Data for the Lichen-Forming Fungus Ramalina farinacea (Ascomycota).</title>
        <authorList>
            <person name="Llewellyn T."/>
            <person name="Mian S."/>
            <person name="Hill R."/>
            <person name="Leitch I.J."/>
            <person name="Gaya E."/>
        </authorList>
    </citation>
    <scope>NUCLEOTIDE SEQUENCE</scope>
    <source>
        <strain evidence="10">LIQ254RAFAR</strain>
    </source>
</reference>
<dbReference type="GO" id="GO:0031083">
    <property type="term" value="C:BLOC-1 complex"/>
    <property type="evidence" value="ECO:0007669"/>
    <property type="project" value="TreeGrafter"/>
</dbReference>
<name>A0AA43QJB1_9LECA</name>
<evidence type="ECO:0000256" key="4">
    <source>
        <dbReference type="ARBA" id="ARBA00016207"/>
    </source>
</evidence>
<dbReference type="PANTHER" id="PTHR37787">
    <property type="entry name" value="BIOGENESIS OF LYSOSOME-RELATED ORGANELLES COMPLEX 1 SUBUNIT KXD1"/>
    <property type="match status" value="1"/>
</dbReference>
<organism evidence="10 11">
    <name type="scientific">Ramalina farinacea</name>
    <dbReference type="NCBI Taxonomy" id="258253"/>
    <lineage>
        <taxon>Eukaryota</taxon>
        <taxon>Fungi</taxon>
        <taxon>Dikarya</taxon>
        <taxon>Ascomycota</taxon>
        <taxon>Pezizomycotina</taxon>
        <taxon>Lecanoromycetes</taxon>
        <taxon>OSLEUM clade</taxon>
        <taxon>Lecanoromycetidae</taxon>
        <taxon>Lecanorales</taxon>
        <taxon>Lecanorineae</taxon>
        <taxon>Ramalinaceae</taxon>
        <taxon>Ramalina</taxon>
    </lineage>
</organism>
<comment type="caution">
    <text evidence="10">The sequence shown here is derived from an EMBL/GenBank/DDBJ whole genome shotgun (WGS) entry which is preliminary data.</text>
</comment>
<dbReference type="EMBL" id="JAPUFD010000005">
    <property type="protein sequence ID" value="MDI1487558.1"/>
    <property type="molecule type" value="Genomic_DNA"/>
</dbReference>
<feature type="compositionally biased region" description="Basic and acidic residues" evidence="8">
    <location>
        <begin position="146"/>
        <end position="158"/>
    </location>
</feature>
<evidence type="ECO:0000256" key="1">
    <source>
        <dbReference type="ARBA" id="ARBA00002069"/>
    </source>
</evidence>
<feature type="region of interest" description="Disordered" evidence="8">
    <location>
        <begin position="145"/>
        <end position="168"/>
    </location>
</feature>
<evidence type="ECO:0000256" key="5">
    <source>
        <dbReference type="ARBA" id="ARBA00022448"/>
    </source>
</evidence>
<evidence type="ECO:0000313" key="11">
    <source>
        <dbReference type="Proteomes" id="UP001161017"/>
    </source>
</evidence>
<dbReference type="GO" id="GO:0005768">
    <property type="term" value="C:endosome"/>
    <property type="evidence" value="ECO:0007669"/>
    <property type="project" value="UniProtKB-SubCell"/>
</dbReference>
<dbReference type="Pfam" id="PF10241">
    <property type="entry name" value="KxDL"/>
    <property type="match status" value="1"/>
</dbReference>
<evidence type="ECO:0000256" key="8">
    <source>
        <dbReference type="SAM" id="MobiDB-lite"/>
    </source>
</evidence>
<comment type="function">
    <text evidence="1">Component of the biogenesis of lysosome-related organelles complex-1 (BLOC-1) involved in endosomal cargo sorting.</text>
</comment>
<dbReference type="AlphaFoldDB" id="A0AA43QJB1"/>
<proteinExistence type="inferred from homology"/>
<sequence>MTASKSPSKIPVAYPTPYKTPATTSYRNSGSSVNSSAVPSLISDSGSGGSARGSQEGGMSDVDLLDMLDLKLSNSVKSEPLDRGVARQAQTSGELNAKQRELADLQALAQRRLKGARANFADGQKAAKEVKRDLEWTQKKVNTLKTKTERKYPKEYRKVHQRYPSPEH</sequence>
<comment type="subcellular location">
    <subcellularLocation>
        <location evidence="2">Endosome</location>
    </subcellularLocation>
</comment>
<feature type="region of interest" description="Disordered" evidence="8">
    <location>
        <begin position="75"/>
        <end position="98"/>
    </location>
</feature>
<feature type="compositionally biased region" description="Low complexity" evidence="8">
    <location>
        <begin position="52"/>
        <end position="62"/>
    </location>
</feature>
<dbReference type="InterPro" id="IPR019371">
    <property type="entry name" value="KxDL_dom"/>
</dbReference>
<comment type="similarity">
    <text evidence="3">Belongs to the KXD1 family.</text>
</comment>
<protein>
    <recommendedName>
        <fullName evidence="4">Biogenesis of lysosome-related organelles complex 1 subunit KXD1</fullName>
    </recommendedName>
    <alternativeName>
        <fullName evidence="7">KxDL homolog</fullName>
    </alternativeName>
</protein>
<feature type="compositionally biased region" description="Low complexity" evidence="8">
    <location>
        <begin position="11"/>
        <end position="45"/>
    </location>
</feature>
<dbReference type="InterPro" id="IPR051390">
    <property type="entry name" value="BLOC-1_subunit_KXD1"/>
</dbReference>
<evidence type="ECO:0000256" key="7">
    <source>
        <dbReference type="ARBA" id="ARBA00029808"/>
    </source>
</evidence>
<dbReference type="GO" id="GO:0007032">
    <property type="term" value="P:endosome organization"/>
    <property type="evidence" value="ECO:0007669"/>
    <property type="project" value="TreeGrafter"/>
</dbReference>
<keyword evidence="11" id="KW-1185">Reference proteome</keyword>
<evidence type="ECO:0000313" key="10">
    <source>
        <dbReference type="EMBL" id="MDI1487558.1"/>
    </source>
</evidence>
<keyword evidence="6" id="KW-0967">Endosome</keyword>
<dbReference type="PANTHER" id="PTHR37787:SF1">
    <property type="entry name" value="BIOGENESIS OF LYSOSOME-RELATED ORGANELLES COMPLEX 1 SUBUNIT KXD1"/>
    <property type="match status" value="1"/>
</dbReference>
<dbReference type="Proteomes" id="UP001161017">
    <property type="component" value="Unassembled WGS sequence"/>
</dbReference>
<evidence type="ECO:0000256" key="3">
    <source>
        <dbReference type="ARBA" id="ARBA00005913"/>
    </source>
</evidence>
<gene>
    <name evidence="10" type="ORF">OHK93_006828</name>
</gene>
<feature type="domain" description="KxDL" evidence="9">
    <location>
        <begin position="72"/>
        <end position="156"/>
    </location>
</feature>
<evidence type="ECO:0000256" key="6">
    <source>
        <dbReference type="ARBA" id="ARBA00022753"/>
    </source>
</evidence>
<evidence type="ECO:0000259" key="9">
    <source>
        <dbReference type="Pfam" id="PF10241"/>
    </source>
</evidence>
<accession>A0AA43QJB1</accession>
<evidence type="ECO:0000256" key="2">
    <source>
        <dbReference type="ARBA" id="ARBA00004177"/>
    </source>
</evidence>
<keyword evidence="5" id="KW-0813">Transport</keyword>
<feature type="region of interest" description="Disordered" evidence="8">
    <location>
        <begin position="1"/>
        <end position="62"/>
    </location>
</feature>